<evidence type="ECO:0000313" key="2">
    <source>
        <dbReference type="Proteomes" id="UP000037460"/>
    </source>
</evidence>
<name>A0A0M0J697_9EUKA</name>
<keyword evidence="2" id="KW-1185">Reference proteome</keyword>
<dbReference type="OrthoDB" id="39740at2759"/>
<proteinExistence type="predicted"/>
<gene>
    <name evidence="1" type="ORF">Ctob_000699</name>
</gene>
<reference evidence="2" key="1">
    <citation type="journal article" date="2015" name="PLoS Genet.">
        <title>Genome Sequence and Transcriptome Analyses of Chrysochromulina tobin: Metabolic Tools for Enhanced Algal Fitness in the Prominent Order Prymnesiales (Haptophyceae).</title>
        <authorList>
            <person name="Hovde B.T."/>
            <person name="Deodato C.R."/>
            <person name="Hunsperger H.M."/>
            <person name="Ryken S.A."/>
            <person name="Yost W."/>
            <person name="Jha R.K."/>
            <person name="Patterson J."/>
            <person name="Monnat R.J. Jr."/>
            <person name="Barlow S.B."/>
            <person name="Starkenburg S.R."/>
            <person name="Cattolico R.A."/>
        </authorList>
    </citation>
    <scope>NUCLEOTIDE SEQUENCE</scope>
    <source>
        <strain evidence="2">CCMP291</strain>
    </source>
</reference>
<comment type="caution">
    <text evidence="1">The sequence shown here is derived from an EMBL/GenBank/DDBJ whole genome shotgun (WGS) entry which is preliminary data.</text>
</comment>
<evidence type="ECO:0000313" key="1">
    <source>
        <dbReference type="EMBL" id="KOO22139.1"/>
    </source>
</evidence>
<dbReference type="AlphaFoldDB" id="A0A0M0J697"/>
<accession>A0A0M0J697</accession>
<organism evidence="1 2">
    <name type="scientific">Chrysochromulina tobinii</name>
    <dbReference type="NCBI Taxonomy" id="1460289"/>
    <lineage>
        <taxon>Eukaryota</taxon>
        <taxon>Haptista</taxon>
        <taxon>Haptophyta</taxon>
        <taxon>Prymnesiophyceae</taxon>
        <taxon>Prymnesiales</taxon>
        <taxon>Chrysochromulinaceae</taxon>
        <taxon>Chrysochromulina</taxon>
    </lineage>
</organism>
<dbReference type="Proteomes" id="UP000037460">
    <property type="component" value="Unassembled WGS sequence"/>
</dbReference>
<dbReference type="EMBL" id="JWZX01003306">
    <property type="protein sequence ID" value="KOO22139.1"/>
    <property type="molecule type" value="Genomic_DNA"/>
</dbReference>
<sequence length="707" mass="76714">MFLTRAVEKGEELYNSYGRYDEDARGSPEIFRDYSFVEQYPSEWWFYDAACAAATPTPQLSEATCLKHHFTLVDGSSGAQWPIAVVNGRHASSPTSSSIKSLWFLVPPGVIGGEEVTAEGPTGSAVVTLPEGKVGGDKYEILFVDSAEDLRQSRALGAQALVKELESVMARRRLVISSLEVPASALSSRTARAESATTRAAKEKAVGEAKAKTESSKVIQKKRALIGKQVQLIDGPHLGKVGTVRDYKEADSTYEVAVGAERVVGISATGLRPITPAIAAMLEPQAKTIREHLMGSPSRTDLRSAMKEAVLFHRDGRFLHFFAPLPGCASNAEDEARGLVLAFAALAQQRLSDGDQKCDYALHIDPAFLAKEPSPPWFCQVKSISSKGMAFALFDKSDDAYGRKTGKPRRELGILSYSYPKDEVVQFPLPLQLVIPLVHEDGSAEQFVPDAPERSMAAAYQSGNRSKLLTLNGMANCVAGGEVELHLDDDEQVFEASVCEPGHWRIRYRHPLSPCQACAVALSILHNPMTQGFDTLAPKASELPPEALAIRAGVLAAEATAALGRGGSFRDAHDRYYKPTADKLTGAQVRDLIDSYPGSAEDLASGLADVLAKVGLGERLAGALKWASERNVSSLDALLGLLLLQESQWESLLAAIGPTKSYHRMRIQTQLKKVTDIKVTQFSSDIYWAKFDTGPSEIDTFNDDIEE</sequence>
<protein>
    <submittedName>
        <fullName evidence="1">Uncharacterized protein</fullName>
    </submittedName>
</protein>